<reference evidence="11 12" key="1">
    <citation type="submission" date="2015-01" db="EMBL/GenBank/DDBJ databases">
        <title>Genome sequence of Mycobacterium llatzerense and Mycobacterium immunogenum recovered from brain abscess.</title>
        <authorList>
            <person name="Greninger A.L."/>
            <person name="Langelier C."/>
            <person name="Cunningham G."/>
            <person name="Chiu C.Y."/>
            <person name="Miller S."/>
        </authorList>
    </citation>
    <scope>NUCLEOTIDE SEQUENCE [LARGE SCALE GENOMIC DNA]</scope>
    <source>
        <strain evidence="11 12">CLUC14</strain>
    </source>
</reference>
<name>A0A0D1L5R6_9MYCO</name>
<dbReference type="GO" id="GO:0031956">
    <property type="term" value="F:medium-chain fatty acid-CoA ligase activity"/>
    <property type="evidence" value="ECO:0007669"/>
    <property type="project" value="TreeGrafter"/>
</dbReference>
<evidence type="ECO:0000256" key="7">
    <source>
        <dbReference type="ARBA" id="ARBA00080667"/>
    </source>
</evidence>
<dbReference type="AlphaFoldDB" id="A0A0D1L5R6"/>
<evidence type="ECO:0000256" key="2">
    <source>
        <dbReference type="ARBA" id="ARBA00022598"/>
    </source>
</evidence>
<evidence type="ECO:0000259" key="10">
    <source>
        <dbReference type="Pfam" id="PF13193"/>
    </source>
</evidence>
<dbReference type="PANTHER" id="PTHR43201:SF5">
    <property type="entry name" value="MEDIUM-CHAIN ACYL-COA LIGASE ACSF2, MITOCHONDRIAL"/>
    <property type="match status" value="1"/>
</dbReference>
<accession>A0A0D1L5R6</accession>
<dbReference type="InterPro" id="IPR045851">
    <property type="entry name" value="AMP-bd_C_sf"/>
</dbReference>
<organism evidence="11 12">
    <name type="scientific">Mycolicibacterium llatzerense</name>
    <dbReference type="NCBI Taxonomy" id="280871"/>
    <lineage>
        <taxon>Bacteria</taxon>
        <taxon>Bacillati</taxon>
        <taxon>Actinomycetota</taxon>
        <taxon>Actinomycetes</taxon>
        <taxon>Mycobacteriales</taxon>
        <taxon>Mycobacteriaceae</taxon>
        <taxon>Mycolicibacterium</taxon>
    </lineage>
</organism>
<dbReference type="EC" id="6.2.1.3" evidence="3"/>
<dbReference type="InterPro" id="IPR042099">
    <property type="entry name" value="ANL_N_sf"/>
</dbReference>
<dbReference type="PANTHER" id="PTHR43201">
    <property type="entry name" value="ACYL-COA SYNTHETASE"/>
    <property type="match status" value="1"/>
</dbReference>
<evidence type="ECO:0000256" key="3">
    <source>
        <dbReference type="ARBA" id="ARBA00026121"/>
    </source>
</evidence>
<evidence type="ECO:0000256" key="5">
    <source>
        <dbReference type="ARBA" id="ARBA00069710"/>
    </source>
</evidence>
<comment type="caution">
    <text evidence="11">The sequence shown here is derived from an EMBL/GenBank/DDBJ whole genome shotgun (WGS) entry which is preliminary data.</text>
</comment>
<dbReference type="Proteomes" id="UP000032221">
    <property type="component" value="Unassembled WGS sequence"/>
</dbReference>
<evidence type="ECO:0000256" key="6">
    <source>
        <dbReference type="ARBA" id="ARBA00076959"/>
    </source>
</evidence>
<comment type="similarity">
    <text evidence="1">Belongs to the ATP-dependent AMP-binding enzyme family.</text>
</comment>
<dbReference type="InterPro" id="IPR020845">
    <property type="entry name" value="AMP-binding_CS"/>
</dbReference>
<dbReference type="Gene3D" id="3.40.50.12780">
    <property type="entry name" value="N-terminal domain of ligase-like"/>
    <property type="match status" value="1"/>
</dbReference>
<dbReference type="STRING" id="280871.TL10_28555"/>
<dbReference type="Gene3D" id="3.30.300.30">
    <property type="match status" value="1"/>
</dbReference>
<comment type="catalytic activity">
    <reaction evidence="4">
        <text>a long-chain fatty acid + ATP + CoA = a long-chain fatty acyl-CoA + AMP + diphosphate</text>
        <dbReference type="Rhea" id="RHEA:15421"/>
        <dbReference type="ChEBI" id="CHEBI:30616"/>
        <dbReference type="ChEBI" id="CHEBI:33019"/>
        <dbReference type="ChEBI" id="CHEBI:57287"/>
        <dbReference type="ChEBI" id="CHEBI:57560"/>
        <dbReference type="ChEBI" id="CHEBI:83139"/>
        <dbReference type="ChEBI" id="CHEBI:456215"/>
        <dbReference type="EC" id="6.2.1.3"/>
    </reaction>
</comment>
<evidence type="ECO:0000313" key="12">
    <source>
        <dbReference type="Proteomes" id="UP000032221"/>
    </source>
</evidence>
<gene>
    <name evidence="11" type="ORF">TL10_28555</name>
</gene>
<dbReference type="RefSeq" id="WP_043988309.1">
    <property type="nucleotide sequence ID" value="NZ_JXST01000071.1"/>
</dbReference>
<sequence>MDLNSLLAEPARRAGLETRALVALVRAGAIGVDLPHRLVQVLQALDTYGPFGAAPRIAAIRHGAYPAIADERGELTYAEFDEAVDRIANALRQRLAPGDTVGILCRNHRGPLIVAFAASRAGVNAVWLNTAFSARQAAEVANREGVDLLVHDVEFTDLVADIEAGKGTFVADIDSATDDLDALATDASPKAPPAPAKQGRIILLTSGTTGTPKGAPRAEPRSFILPGGLLERLPMRAREATIIGPPLFHGTGLLIAIMTIALGSKLVLRRKFDAEQLVADIEKHSATTVCVVPVMLQRVLGLGDDTVRSYDTSSLRAIFCAGSQLPAAVATAAQDLLGDVVYNLYGSTEVALATMATPADVREAPTSVGKPMLGCRIKIIDDNGNEVPTPGTGRIFVGAATQFEGYTGGGTKEFIDGLMASGDVGHFDDKGRLYIDGRDDDMIVSGGENVFPVEIEELLVTHPAIVEASAIGVDDEEFGKRLRAFVVTVSGAEVSEADLKQFVKDNLARYKVPREVVFLDELPRNPTGKVLKRDLANRMD</sequence>
<keyword evidence="2" id="KW-0436">Ligase</keyword>
<proteinExistence type="inferred from homology"/>
<protein>
    <recommendedName>
        <fullName evidence="5">Long-chain-fatty-acid--CoA ligase FadD13</fullName>
        <ecNumber evidence="3">6.2.1.3</ecNumber>
    </recommendedName>
    <alternativeName>
        <fullName evidence="6">Fatty acyl-CoA ligase</fullName>
    </alternativeName>
    <alternativeName>
        <fullName evidence="8">Fatty acyl-CoA synthetase</fullName>
    </alternativeName>
    <alternativeName>
        <fullName evidence="7">Very-long-chain fatty-acyl-CoA synthetase</fullName>
    </alternativeName>
</protein>
<evidence type="ECO:0000259" key="9">
    <source>
        <dbReference type="Pfam" id="PF00501"/>
    </source>
</evidence>
<dbReference type="EMBL" id="JXST01000071">
    <property type="protein sequence ID" value="KIU13667.1"/>
    <property type="molecule type" value="Genomic_DNA"/>
</dbReference>
<dbReference type="Pfam" id="PF00501">
    <property type="entry name" value="AMP-binding"/>
    <property type="match status" value="1"/>
</dbReference>
<dbReference type="PATRIC" id="fig|280871.6.peg.5923"/>
<keyword evidence="12" id="KW-1185">Reference proteome</keyword>
<dbReference type="GO" id="GO:0004467">
    <property type="term" value="F:long-chain fatty acid-CoA ligase activity"/>
    <property type="evidence" value="ECO:0007669"/>
    <property type="project" value="UniProtKB-EC"/>
</dbReference>
<dbReference type="SUPFAM" id="SSF56801">
    <property type="entry name" value="Acetyl-CoA synthetase-like"/>
    <property type="match status" value="1"/>
</dbReference>
<evidence type="ECO:0000256" key="4">
    <source>
        <dbReference type="ARBA" id="ARBA00036813"/>
    </source>
</evidence>
<evidence type="ECO:0000256" key="1">
    <source>
        <dbReference type="ARBA" id="ARBA00006432"/>
    </source>
</evidence>
<dbReference type="Pfam" id="PF13193">
    <property type="entry name" value="AMP-binding_C"/>
    <property type="match status" value="1"/>
</dbReference>
<dbReference type="InterPro" id="IPR025110">
    <property type="entry name" value="AMP-bd_C"/>
</dbReference>
<dbReference type="InterPro" id="IPR000873">
    <property type="entry name" value="AMP-dep_synth/lig_dom"/>
</dbReference>
<dbReference type="FunFam" id="3.30.300.30:FF:000008">
    <property type="entry name" value="2,3-dihydroxybenzoate-AMP ligase"/>
    <property type="match status" value="1"/>
</dbReference>
<evidence type="ECO:0000256" key="8">
    <source>
        <dbReference type="ARBA" id="ARBA00083882"/>
    </source>
</evidence>
<feature type="domain" description="AMP-binding enzyme C-terminal" evidence="10">
    <location>
        <begin position="454"/>
        <end position="529"/>
    </location>
</feature>
<dbReference type="OrthoDB" id="56621at2"/>
<dbReference type="PROSITE" id="PS00455">
    <property type="entry name" value="AMP_BINDING"/>
    <property type="match status" value="1"/>
</dbReference>
<evidence type="ECO:0000313" key="11">
    <source>
        <dbReference type="EMBL" id="KIU13667.1"/>
    </source>
</evidence>
<feature type="domain" description="AMP-dependent synthetase/ligase" evidence="9">
    <location>
        <begin position="60"/>
        <end position="406"/>
    </location>
</feature>